<keyword evidence="7 14" id="KW-0276">Fatty acid metabolism</keyword>
<evidence type="ECO:0000256" key="13">
    <source>
        <dbReference type="ARBA" id="ARBA00036671"/>
    </source>
</evidence>
<keyword evidence="8 14" id="KW-1133">Transmembrane helix</keyword>
<keyword evidence="5 14" id="KW-0444">Lipid biosynthesis</keyword>
<dbReference type="GO" id="GO:0030148">
    <property type="term" value="P:sphingolipid biosynthetic process"/>
    <property type="evidence" value="ECO:0007669"/>
    <property type="project" value="TreeGrafter"/>
</dbReference>
<evidence type="ECO:0000313" key="15">
    <source>
        <dbReference type="EMBL" id="KAF2733621.1"/>
    </source>
</evidence>
<evidence type="ECO:0000256" key="2">
    <source>
        <dbReference type="ARBA" id="ARBA00005194"/>
    </source>
</evidence>
<dbReference type="GO" id="GO:0030497">
    <property type="term" value="P:fatty acid elongation"/>
    <property type="evidence" value="ECO:0007669"/>
    <property type="project" value="TreeGrafter"/>
</dbReference>
<comment type="subcellular location">
    <subcellularLocation>
        <location evidence="14">Endoplasmic reticulum membrane</location>
        <topology evidence="14">Multi-pass membrane protein</topology>
    </subcellularLocation>
    <subcellularLocation>
        <location evidence="1">Membrane</location>
        <topology evidence="1">Multi-pass membrane protein</topology>
    </subcellularLocation>
</comment>
<feature type="transmembrane region" description="Helical" evidence="14">
    <location>
        <begin position="159"/>
        <end position="177"/>
    </location>
</feature>
<evidence type="ECO:0000256" key="8">
    <source>
        <dbReference type="ARBA" id="ARBA00022989"/>
    </source>
</evidence>
<name>A0A9P4V1V8_9PLEO</name>
<protein>
    <recommendedName>
        <fullName evidence="4 14">Very-long-chain (3R)-3-hydroxyacyl-CoA dehydratase</fullName>
        <ecNumber evidence="4 14">4.2.1.134</ecNumber>
    </recommendedName>
</protein>
<evidence type="ECO:0000256" key="1">
    <source>
        <dbReference type="ARBA" id="ARBA00004141"/>
    </source>
</evidence>
<keyword evidence="12 14" id="KW-0456">Lyase</keyword>
<feature type="transmembrane region" description="Helical" evidence="14">
    <location>
        <begin position="131"/>
        <end position="152"/>
    </location>
</feature>
<keyword evidence="16" id="KW-1185">Reference proteome</keyword>
<dbReference type="InterPro" id="IPR007482">
    <property type="entry name" value="Tyr_Pase-like_PTPLA"/>
</dbReference>
<evidence type="ECO:0000313" key="16">
    <source>
        <dbReference type="Proteomes" id="UP000799444"/>
    </source>
</evidence>
<evidence type="ECO:0000256" key="5">
    <source>
        <dbReference type="ARBA" id="ARBA00022516"/>
    </source>
</evidence>
<evidence type="ECO:0000256" key="4">
    <source>
        <dbReference type="ARBA" id="ARBA00013122"/>
    </source>
</evidence>
<evidence type="ECO:0000256" key="9">
    <source>
        <dbReference type="ARBA" id="ARBA00023098"/>
    </source>
</evidence>
<dbReference type="Pfam" id="PF04387">
    <property type="entry name" value="PTPLA"/>
    <property type="match status" value="1"/>
</dbReference>
<dbReference type="PANTHER" id="PTHR11035">
    <property type="entry name" value="VERY-LONG-CHAIN (3R)-3-HYDROXYACYL-COA DEHYDRATASE"/>
    <property type="match status" value="1"/>
</dbReference>
<keyword evidence="6 14" id="KW-0812">Transmembrane</keyword>
<dbReference type="AlphaFoldDB" id="A0A9P4V1V8"/>
<evidence type="ECO:0000256" key="6">
    <source>
        <dbReference type="ARBA" id="ARBA00022692"/>
    </source>
</evidence>
<evidence type="ECO:0000256" key="3">
    <source>
        <dbReference type="ARBA" id="ARBA00007811"/>
    </source>
</evidence>
<evidence type="ECO:0000256" key="12">
    <source>
        <dbReference type="ARBA" id="ARBA00023239"/>
    </source>
</evidence>
<dbReference type="GO" id="GO:0042761">
    <property type="term" value="P:very long-chain fatty acid biosynthetic process"/>
    <property type="evidence" value="ECO:0007669"/>
    <property type="project" value="TreeGrafter"/>
</dbReference>
<feature type="transmembrane region" description="Helical" evidence="14">
    <location>
        <begin position="189"/>
        <end position="211"/>
    </location>
</feature>
<proteinExistence type="inferred from homology"/>
<reference evidence="15" key="1">
    <citation type="journal article" date="2020" name="Stud. Mycol.">
        <title>101 Dothideomycetes genomes: a test case for predicting lifestyles and emergence of pathogens.</title>
        <authorList>
            <person name="Haridas S."/>
            <person name="Albert R."/>
            <person name="Binder M."/>
            <person name="Bloem J."/>
            <person name="Labutti K."/>
            <person name="Salamov A."/>
            <person name="Andreopoulos B."/>
            <person name="Baker S."/>
            <person name="Barry K."/>
            <person name="Bills G."/>
            <person name="Bluhm B."/>
            <person name="Cannon C."/>
            <person name="Castanera R."/>
            <person name="Culley D."/>
            <person name="Daum C."/>
            <person name="Ezra D."/>
            <person name="Gonzalez J."/>
            <person name="Henrissat B."/>
            <person name="Kuo A."/>
            <person name="Liang C."/>
            <person name="Lipzen A."/>
            <person name="Lutzoni F."/>
            <person name="Magnuson J."/>
            <person name="Mondo S."/>
            <person name="Nolan M."/>
            <person name="Ohm R."/>
            <person name="Pangilinan J."/>
            <person name="Park H.-J."/>
            <person name="Ramirez L."/>
            <person name="Alfaro M."/>
            <person name="Sun H."/>
            <person name="Tritt A."/>
            <person name="Yoshinaga Y."/>
            <person name="Zwiers L.-H."/>
            <person name="Turgeon B."/>
            <person name="Goodwin S."/>
            <person name="Spatafora J."/>
            <person name="Crous P."/>
            <person name="Grigoriev I."/>
        </authorList>
    </citation>
    <scope>NUCLEOTIDE SEQUENCE</scope>
    <source>
        <strain evidence="15">CBS 125425</strain>
    </source>
</reference>
<dbReference type="PANTHER" id="PTHR11035:SF3">
    <property type="entry name" value="VERY-LONG-CHAIN (3R)-3-HYDROXYACYL-COA DEHYDRATASE"/>
    <property type="match status" value="1"/>
</dbReference>
<evidence type="ECO:0000256" key="10">
    <source>
        <dbReference type="ARBA" id="ARBA00023136"/>
    </source>
</evidence>
<dbReference type="GO" id="GO:0005789">
    <property type="term" value="C:endoplasmic reticulum membrane"/>
    <property type="evidence" value="ECO:0007669"/>
    <property type="project" value="UniProtKB-SubCell"/>
</dbReference>
<dbReference type="OrthoDB" id="46988at2759"/>
<comment type="similarity">
    <text evidence="3 14">Belongs to the very long-chain fatty acids dehydratase HACD family.</text>
</comment>
<evidence type="ECO:0000256" key="7">
    <source>
        <dbReference type="ARBA" id="ARBA00022832"/>
    </source>
</evidence>
<evidence type="ECO:0000256" key="11">
    <source>
        <dbReference type="ARBA" id="ARBA00023160"/>
    </source>
</evidence>
<keyword evidence="9 14" id="KW-0443">Lipid metabolism</keyword>
<accession>A0A9P4V1V8</accession>
<gene>
    <name evidence="15" type="ORF">EJ04DRAFT_438826</name>
</gene>
<comment type="function">
    <text evidence="14">Catalyzes the third of the four reactions of the long-chain fatty acids elongation cycle. This endoplasmic reticulum-bound enzymatic process, allows the addition of two carbons to the chain of long- and very long-chain fatty acids/VLCFAs per cycle. This enzyme catalyzes the dehydration of the 3-hydroxyacyl-CoA intermediate into trans-2,3-enoyl-CoA, within each cycle of fatty acid elongation. Thereby, it participates to the production of VLCFAs of different chain lengths that are involved in multiple biological processes as precursors of membrane lipids and lipid mediators.</text>
</comment>
<organism evidence="15 16">
    <name type="scientific">Polyplosphaeria fusca</name>
    <dbReference type="NCBI Taxonomy" id="682080"/>
    <lineage>
        <taxon>Eukaryota</taxon>
        <taxon>Fungi</taxon>
        <taxon>Dikarya</taxon>
        <taxon>Ascomycota</taxon>
        <taxon>Pezizomycotina</taxon>
        <taxon>Dothideomycetes</taxon>
        <taxon>Pleosporomycetidae</taxon>
        <taxon>Pleosporales</taxon>
        <taxon>Tetraplosphaeriaceae</taxon>
        <taxon>Polyplosphaeria</taxon>
    </lineage>
</organism>
<comment type="pathway">
    <text evidence="2 14">Lipid metabolism; fatty acid biosynthesis.</text>
</comment>
<feature type="transmembrane region" description="Helical" evidence="14">
    <location>
        <begin position="21"/>
        <end position="39"/>
    </location>
</feature>
<dbReference type="Proteomes" id="UP000799444">
    <property type="component" value="Unassembled WGS sequence"/>
</dbReference>
<comment type="caution">
    <text evidence="15">The sequence shown here is derived from an EMBL/GenBank/DDBJ whole genome shotgun (WGS) entry which is preliminary data.</text>
</comment>
<evidence type="ECO:0000256" key="14">
    <source>
        <dbReference type="RuleBase" id="RU363109"/>
    </source>
</evidence>
<comment type="caution">
    <text evidence="14">Lacks conserved residue(s) required for the propagation of feature annotation.</text>
</comment>
<dbReference type="EC" id="4.2.1.134" evidence="4 14"/>
<keyword evidence="11 14" id="KW-0275">Fatty acid biosynthesis</keyword>
<dbReference type="EMBL" id="ML996159">
    <property type="protein sequence ID" value="KAF2733621.1"/>
    <property type="molecule type" value="Genomic_DNA"/>
</dbReference>
<sequence length="222" mass="24853">MPPKQQKQKSSTPKASPAGAVRVYLLAYNLVSAALWLSVLGKTVTIAGSEGVTSGKVYRELEQYSRLVQTGACLEVLHSLTGIVRAPFLTTLIQVFSRILLTWGIARPFPSTTAHSPAYTTMLLAWSITEIIRYSFFVFTLAGTGVPSFLTWLRYNTFLILYPLGVGSECWLMWSALPLARKRDERFEWGLWAVLAGYVPGFWMLFTHMLGQRGRVMPAARR</sequence>
<keyword evidence="10 14" id="KW-0472">Membrane</keyword>
<keyword evidence="14" id="KW-0256">Endoplasmic reticulum</keyword>
<dbReference type="GO" id="GO:0102158">
    <property type="term" value="F:very-long-chain (3R)-3-hydroxyacyl-CoA dehydratase activity"/>
    <property type="evidence" value="ECO:0007669"/>
    <property type="project" value="UniProtKB-EC"/>
</dbReference>
<comment type="catalytic activity">
    <reaction evidence="13 14">
        <text>a very-long-chain (3R)-3-hydroxyacyl-CoA = a very-long-chain (2E)-enoyl-CoA + H2O</text>
        <dbReference type="Rhea" id="RHEA:45812"/>
        <dbReference type="ChEBI" id="CHEBI:15377"/>
        <dbReference type="ChEBI" id="CHEBI:83728"/>
        <dbReference type="ChEBI" id="CHEBI:85440"/>
        <dbReference type="EC" id="4.2.1.134"/>
    </reaction>
</comment>